<dbReference type="EMBL" id="BAAAHK010000007">
    <property type="protein sequence ID" value="GAA0941529.1"/>
    <property type="molecule type" value="Genomic_DNA"/>
</dbReference>
<dbReference type="RefSeq" id="WP_343970054.1">
    <property type="nucleotide sequence ID" value="NZ_BAAAHK010000007.1"/>
</dbReference>
<dbReference type="PANTHER" id="PTHR21310">
    <property type="entry name" value="AMINOGLYCOSIDE PHOSPHOTRANSFERASE-RELATED-RELATED"/>
    <property type="match status" value="1"/>
</dbReference>
<dbReference type="InterPro" id="IPR051678">
    <property type="entry name" value="AGP_Transferase"/>
</dbReference>
<dbReference type="InterPro" id="IPR011009">
    <property type="entry name" value="Kinase-like_dom_sf"/>
</dbReference>
<dbReference type="Proteomes" id="UP001500542">
    <property type="component" value="Unassembled WGS sequence"/>
</dbReference>
<reference evidence="2 3" key="1">
    <citation type="journal article" date="2019" name="Int. J. Syst. Evol. Microbiol.">
        <title>The Global Catalogue of Microorganisms (GCM) 10K type strain sequencing project: providing services to taxonomists for standard genome sequencing and annotation.</title>
        <authorList>
            <consortium name="The Broad Institute Genomics Platform"/>
            <consortium name="The Broad Institute Genome Sequencing Center for Infectious Disease"/>
            <person name="Wu L."/>
            <person name="Ma J."/>
        </authorList>
    </citation>
    <scope>NUCLEOTIDE SEQUENCE [LARGE SCALE GENOMIC DNA]</scope>
    <source>
        <strain evidence="2 3">JCM 10977</strain>
    </source>
</reference>
<dbReference type="Gene3D" id="3.90.1200.10">
    <property type="match status" value="1"/>
</dbReference>
<sequence length="291" mass="31552">MTSHPELEPLAAEFGVPVDAVREVPGGVANRAYLLGDELFLRIPRSAAFEKDLLKESTVIPAAIAAGVRTPAIVEFDATRTLIDKPYMVLERVYGTDLVDGETPPQEFWREVGHQVALIHQAERPVGAPEDDGGGDPRPTVDSLAARGYLDVGIASWLLETFDHLATLIPEQKPVLLHGDLAQQNLMARGGRLEAIIDWGDAAWGPPGMEFAKLTLEQVAATLPSYAGEAGLEASVLWFHLSWGVSGLAKGPQPGQRHWTAPPASRLLGVLRFYASSPPDSWRGLIKKTQY</sequence>
<name>A0ABN1QF31_9ACTN</name>
<evidence type="ECO:0000313" key="2">
    <source>
        <dbReference type="EMBL" id="GAA0941529.1"/>
    </source>
</evidence>
<comment type="caution">
    <text evidence="2">The sequence shown here is derived from an EMBL/GenBank/DDBJ whole genome shotgun (WGS) entry which is preliminary data.</text>
</comment>
<gene>
    <name evidence="2" type="ORF">GCM10009554_33240</name>
</gene>
<keyword evidence="3" id="KW-1185">Reference proteome</keyword>
<proteinExistence type="predicted"/>
<dbReference type="InterPro" id="IPR002575">
    <property type="entry name" value="Aminoglycoside_PTrfase"/>
</dbReference>
<evidence type="ECO:0000259" key="1">
    <source>
        <dbReference type="Pfam" id="PF01636"/>
    </source>
</evidence>
<protein>
    <recommendedName>
        <fullName evidence="1">Aminoglycoside phosphotransferase domain-containing protein</fullName>
    </recommendedName>
</protein>
<dbReference type="Pfam" id="PF01636">
    <property type="entry name" value="APH"/>
    <property type="match status" value="1"/>
</dbReference>
<dbReference type="SUPFAM" id="SSF56112">
    <property type="entry name" value="Protein kinase-like (PK-like)"/>
    <property type="match status" value="1"/>
</dbReference>
<feature type="domain" description="Aminoglycoside phosphotransferase" evidence="1">
    <location>
        <begin position="21"/>
        <end position="215"/>
    </location>
</feature>
<accession>A0ABN1QF31</accession>
<organism evidence="2 3">
    <name type="scientific">Kribbella koreensis</name>
    <dbReference type="NCBI Taxonomy" id="57909"/>
    <lineage>
        <taxon>Bacteria</taxon>
        <taxon>Bacillati</taxon>
        <taxon>Actinomycetota</taxon>
        <taxon>Actinomycetes</taxon>
        <taxon>Propionibacteriales</taxon>
        <taxon>Kribbellaceae</taxon>
        <taxon>Kribbella</taxon>
    </lineage>
</organism>
<evidence type="ECO:0000313" key="3">
    <source>
        <dbReference type="Proteomes" id="UP001500542"/>
    </source>
</evidence>